<keyword evidence="3" id="KW-0460">Magnesium</keyword>
<evidence type="ECO:0000256" key="3">
    <source>
        <dbReference type="ARBA" id="ARBA00022842"/>
    </source>
</evidence>
<dbReference type="Gene3D" id="3.40.50.1000">
    <property type="entry name" value="HAD superfamily/HAD-like"/>
    <property type="match status" value="1"/>
</dbReference>
<protein>
    <submittedName>
        <fullName evidence="4">HAD family hydrolase</fullName>
    </submittedName>
</protein>
<dbReference type="InterPro" id="IPR051400">
    <property type="entry name" value="HAD-like_hydrolase"/>
</dbReference>
<dbReference type="SFLD" id="SFLDS00003">
    <property type="entry name" value="Haloacid_Dehalogenase"/>
    <property type="match status" value="1"/>
</dbReference>
<comment type="cofactor">
    <cofactor evidence="1">
        <name>Mg(2+)</name>
        <dbReference type="ChEBI" id="CHEBI:18420"/>
    </cofactor>
</comment>
<dbReference type="GeneID" id="93667870"/>
<dbReference type="AlphaFoldDB" id="A0A2S5Y8I7"/>
<organism evidence="4 5">
    <name type="scientific">Rathayibacter toxicus</name>
    <dbReference type="NCBI Taxonomy" id="145458"/>
    <lineage>
        <taxon>Bacteria</taxon>
        <taxon>Bacillati</taxon>
        <taxon>Actinomycetota</taxon>
        <taxon>Actinomycetes</taxon>
        <taxon>Micrococcales</taxon>
        <taxon>Microbacteriaceae</taxon>
        <taxon>Rathayibacter</taxon>
    </lineage>
</organism>
<evidence type="ECO:0000313" key="4">
    <source>
        <dbReference type="EMBL" id="PPI16248.1"/>
    </source>
</evidence>
<evidence type="ECO:0000256" key="2">
    <source>
        <dbReference type="ARBA" id="ARBA00022801"/>
    </source>
</evidence>
<dbReference type="EMBL" id="PSWU01000004">
    <property type="protein sequence ID" value="PPI16248.1"/>
    <property type="molecule type" value="Genomic_DNA"/>
</dbReference>
<comment type="caution">
    <text evidence="4">The sequence shown here is derived from an EMBL/GenBank/DDBJ whole genome shotgun (WGS) entry which is preliminary data.</text>
</comment>
<dbReference type="PRINTS" id="PR00413">
    <property type="entry name" value="HADHALOGNASE"/>
</dbReference>
<dbReference type="OrthoDB" id="9810501at2"/>
<dbReference type="Pfam" id="PF00702">
    <property type="entry name" value="Hydrolase"/>
    <property type="match status" value="1"/>
</dbReference>
<keyword evidence="2 4" id="KW-0378">Hydrolase</keyword>
<dbReference type="PANTHER" id="PTHR46470:SF4">
    <property type="entry name" value="5-AMINO-6-(5-PHOSPHO-D-RIBITYLAMINO)URACIL PHOSPHATASE YIGB"/>
    <property type="match status" value="1"/>
</dbReference>
<evidence type="ECO:0000313" key="5">
    <source>
        <dbReference type="Proteomes" id="UP000237966"/>
    </source>
</evidence>
<dbReference type="NCBIfam" id="TIGR01549">
    <property type="entry name" value="HAD-SF-IA-v1"/>
    <property type="match status" value="1"/>
</dbReference>
<dbReference type="GO" id="GO:0016787">
    <property type="term" value="F:hydrolase activity"/>
    <property type="evidence" value="ECO:0007669"/>
    <property type="project" value="UniProtKB-KW"/>
</dbReference>
<dbReference type="InterPro" id="IPR036412">
    <property type="entry name" value="HAD-like_sf"/>
</dbReference>
<dbReference type="InterPro" id="IPR023214">
    <property type="entry name" value="HAD_sf"/>
</dbReference>
<gene>
    <name evidence="4" type="ORF">C5C51_02245</name>
</gene>
<dbReference type="Gene3D" id="1.20.120.1600">
    <property type="match status" value="1"/>
</dbReference>
<accession>A0A2S5Y8I7</accession>
<sequence>MNRPPIEGILFDLDDTLLDHSGAAAQAFSRWACTVGIDPSPINRQRWRKAEHSFSPEPHNGVSMTLTRALRMQHFFESAASDRAPLGYDELVKHDHSYLANYKGSWRLYGDTLDSLDRLRPYFRLGILTNGAAVMQHCKIQRTGLTARVDLVVISEEIGYAKPALEAFTIACDRLSLLPEQVLHVGDDLRIDVDGALGAGLNTTLIDRNSATGETALQELASQLLTG</sequence>
<dbReference type="KEGG" id="rtc:APU90_04005"/>
<proteinExistence type="predicted"/>
<evidence type="ECO:0000256" key="1">
    <source>
        <dbReference type="ARBA" id="ARBA00001946"/>
    </source>
</evidence>
<dbReference type="PANTHER" id="PTHR46470">
    <property type="entry name" value="N-ACYLNEURAMINATE-9-PHOSPHATASE"/>
    <property type="match status" value="1"/>
</dbReference>
<dbReference type="SFLD" id="SFLDG01129">
    <property type="entry name" value="C1.5:_HAD__Beta-PGM__Phosphata"/>
    <property type="match status" value="1"/>
</dbReference>
<dbReference type="InterPro" id="IPR006439">
    <property type="entry name" value="HAD-SF_hydro_IA"/>
</dbReference>
<dbReference type="GO" id="GO:0044281">
    <property type="term" value="P:small molecule metabolic process"/>
    <property type="evidence" value="ECO:0007669"/>
    <property type="project" value="UniProtKB-ARBA"/>
</dbReference>
<reference evidence="4 5" key="1">
    <citation type="submission" date="2018-02" db="EMBL/GenBank/DDBJ databases">
        <title>Bacteriophage NCPPB3778 and a type I-E CRISPR drive the evolution of the US Biological Select Agent, Rathayibacter toxicus.</title>
        <authorList>
            <person name="Davis E.W.II."/>
            <person name="Tabima J.F."/>
            <person name="Weisberg A.J."/>
            <person name="Lopes L.D."/>
            <person name="Wiseman M.S."/>
            <person name="Wiseman M.S."/>
            <person name="Pupko T."/>
            <person name="Belcher M.S."/>
            <person name="Sechler A.J."/>
            <person name="Tancos M.A."/>
            <person name="Schroeder B.K."/>
            <person name="Murray T.D."/>
            <person name="Luster D.G."/>
            <person name="Schneider W.L."/>
            <person name="Rogers E."/>
            <person name="Andreote F.D."/>
            <person name="Grunwald N.J."/>
            <person name="Putnam M.L."/>
            <person name="Chang J.H."/>
        </authorList>
    </citation>
    <scope>NUCLEOTIDE SEQUENCE [LARGE SCALE GENOMIC DNA]</scope>
    <source>
        <strain evidence="4 5">FH99</strain>
    </source>
</reference>
<dbReference type="Proteomes" id="UP000237966">
    <property type="component" value="Unassembled WGS sequence"/>
</dbReference>
<name>A0A2S5Y8I7_9MICO</name>
<dbReference type="RefSeq" id="WP_051210350.1">
    <property type="nucleotide sequence ID" value="NZ_CP010848.1"/>
</dbReference>
<dbReference type="SUPFAM" id="SSF56784">
    <property type="entry name" value="HAD-like"/>
    <property type="match status" value="1"/>
</dbReference>